<organism evidence="1 2">
    <name type="scientific">Chondromyces crocatus</name>
    <dbReference type="NCBI Taxonomy" id="52"/>
    <lineage>
        <taxon>Bacteria</taxon>
        <taxon>Pseudomonadati</taxon>
        <taxon>Myxococcota</taxon>
        <taxon>Polyangia</taxon>
        <taxon>Polyangiales</taxon>
        <taxon>Polyangiaceae</taxon>
        <taxon>Chondromyces</taxon>
    </lineage>
</organism>
<evidence type="ECO:0008006" key="3">
    <source>
        <dbReference type="Google" id="ProtNLM"/>
    </source>
</evidence>
<evidence type="ECO:0000313" key="2">
    <source>
        <dbReference type="Proteomes" id="UP000067626"/>
    </source>
</evidence>
<dbReference type="AlphaFoldDB" id="A0A0K1ED05"/>
<dbReference type="RefSeq" id="WP_050430921.1">
    <property type="nucleotide sequence ID" value="NZ_CP012159.1"/>
</dbReference>
<proteinExistence type="predicted"/>
<protein>
    <recommendedName>
        <fullName evidence="3">Cysteinyl-tRNA synthetase</fullName>
    </recommendedName>
</protein>
<sequence length="182" mass="20634">MTVHQEQDLQFCFDDEAWRILKWDAHHAYVDGFGRLRETKAIDFFGPYLDSRPWLIEVKDFRASRIENKTRLSSGDLAREVAAKVRDTVAGMVWACDRPLLDDGQLRTFVEPLVARAGKVAVVLWLEEDRPASPAAASALAEAIKRELRWLNPKVVVLNRELARTNPIQGLVVTSGPRRPTT</sequence>
<dbReference type="EMBL" id="CP012159">
    <property type="protein sequence ID" value="AKT38729.1"/>
    <property type="molecule type" value="Genomic_DNA"/>
</dbReference>
<name>A0A0K1ED05_CHOCO</name>
<accession>A0A0K1ED05</accession>
<reference evidence="1 2" key="1">
    <citation type="submission" date="2015-07" db="EMBL/GenBank/DDBJ databases">
        <title>Genome analysis of myxobacterium Chondromyces crocatus Cm c5 reveals a high potential for natural compound synthesis and the genetic basis for the loss of fruiting body formation.</title>
        <authorList>
            <person name="Zaburannyi N."/>
            <person name="Bunk B."/>
            <person name="Maier J."/>
            <person name="Overmann J."/>
            <person name="Mueller R."/>
        </authorList>
    </citation>
    <scope>NUCLEOTIDE SEQUENCE [LARGE SCALE GENOMIC DNA]</scope>
    <source>
        <strain evidence="1 2">Cm c5</strain>
    </source>
</reference>
<keyword evidence="2" id="KW-1185">Reference proteome</keyword>
<evidence type="ECO:0000313" key="1">
    <source>
        <dbReference type="EMBL" id="AKT38729.1"/>
    </source>
</evidence>
<dbReference type="Proteomes" id="UP000067626">
    <property type="component" value="Chromosome"/>
</dbReference>
<dbReference type="OrthoDB" id="5522316at2"/>
<gene>
    <name evidence="1" type="ORF">CMC5_028730</name>
</gene>
<dbReference type="KEGG" id="ccro:CMC5_028730"/>
<dbReference type="STRING" id="52.CMC5_028730"/>